<sequence length="69" mass="7735">MKKKSRRKTTGAWTAVREEKSPAPDLLRAAEDVKKDVPWDPPSHKVQPLTASALLRDVRKDCCRGTHLG</sequence>
<organism evidence="2 3">
    <name type="scientific">Zizania palustris</name>
    <name type="common">Northern wild rice</name>
    <dbReference type="NCBI Taxonomy" id="103762"/>
    <lineage>
        <taxon>Eukaryota</taxon>
        <taxon>Viridiplantae</taxon>
        <taxon>Streptophyta</taxon>
        <taxon>Embryophyta</taxon>
        <taxon>Tracheophyta</taxon>
        <taxon>Spermatophyta</taxon>
        <taxon>Magnoliopsida</taxon>
        <taxon>Liliopsida</taxon>
        <taxon>Poales</taxon>
        <taxon>Poaceae</taxon>
        <taxon>BOP clade</taxon>
        <taxon>Oryzoideae</taxon>
        <taxon>Oryzeae</taxon>
        <taxon>Zizaniinae</taxon>
        <taxon>Zizania</taxon>
    </lineage>
</organism>
<protein>
    <submittedName>
        <fullName evidence="2">Uncharacterized protein</fullName>
    </submittedName>
</protein>
<name>A0A8J5W0Y0_ZIZPA</name>
<dbReference type="AlphaFoldDB" id="A0A8J5W0Y0"/>
<evidence type="ECO:0000256" key="1">
    <source>
        <dbReference type="SAM" id="MobiDB-lite"/>
    </source>
</evidence>
<reference evidence="2" key="1">
    <citation type="journal article" date="2021" name="bioRxiv">
        <title>Whole Genome Assembly and Annotation of Northern Wild Rice, Zizania palustris L., Supports a Whole Genome Duplication in the Zizania Genus.</title>
        <authorList>
            <person name="Haas M."/>
            <person name="Kono T."/>
            <person name="Macchietto M."/>
            <person name="Millas R."/>
            <person name="McGilp L."/>
            <person name="Shao M."/>
            <person name="Duquette J."/>
            <person name="Hirsch C.N."/>
            <person name="Kimball J."/>
        </authorList>
    </citation>
    <scope>NUCLEOTIDE SEQUENCE</scope>
    <source>
        <tissue evidence="2">Fresh leaf tissue</tissue>
    </source>
</reference>
<feature type="compositionally biased region" description="Basic and acidic residues" evidence="1">
    <location>
        <begin position="16"/>
        <end position="26"/>
    </location>
</feature>
<feature type="region of interest" description="Disordered" evidence="1">
    <location>
        <begin position="1"/>
        <end position="26"/>
    </location>
</feature>
<proteinExistence type="predicted"/>
<reference evidence="2" key="2">
    <citation type="submission" date="2021-02" db="EMBL/GenBank/DDBJ databases">
        <authorList>
            <person name="Kimball J.A."/>
            <person name="Haas M.W."/>
            <person name="Macchietto M."/>
            <person name="Kono T."/>
            <person name="Duquette J."/>
            <person name="Shao M."/>
        </authorList>
    </citation>
    <scope>NUCLEOTIDE SEQUENCE</scope>
    <source>
        <tissue evidence="2">Fresh leaf tissue</tissue>
    </source>
</reference>
<comment type="caution">
    <text evidence="2">The sequence shown here is derived from an EMBL/GenBank/DDBJ whole genome shotgun (WGS) entry which is preliminary data.</text>
</comment>
<dbReference type="EMBL" id="JAAALK010000085">
    <property type="protein sequence ID" value="KAG8083221.1"/>
    <property type="molecule type" value="Genomic_DNA"/>
</dbReference>
<gene>
    <name evidence="2" type="ORF">GUJ93_ZPchr0015g6617</name>
</gene>
<keyword evidence="3" id="KW-1185">Reference proteome</keyword>
<evidence type="ECO:0000313" key="3">
    <source>
        <dbReference type="Proteomes" id="UP000729402"/>
    </source>
</evidence>
<accession>A0A8J5W0Y0</accession>
<dbReference type="Proteomes" id="UP000729402">
    <property type="component" value="Unassembled WGS sequence"/>
</dbReference>
<evidence type="ECO:0000313" key="2">
    <source>
        <dbReference type="EMBL" id="KAG8083221.1"/>
    </source>
</evidence>